<reference evidence="1 2" key="1">
    <citation type="submission" date="2021-06" db="EMBL/GenBank/DDBJ databases">
        <title>Caerostris extrusa draft genome.</title>
        <authorList>
            <person name="Kono N."/>
            <person name="Arakawa K."/>
        </authorList>
    </citation>
    <scope>NUCLEOTIDE SEQUENCE [LARGE SCALE GENOMIC DNA]</scope>
</reference>
<dbReference type="EMBL" id="BPLR01012326">
    <property type="protein sequence ID" value="GIY53139.1"/>
    <property type="molecule type" value="Genomic_DNA"/>
</dbReference>
<name>A0AAV4U5U0_CAEEX</name>
<evidence type="ECO:0000313" key="2">
    <source>
        <dbReference type="Proteomes" id="UP001054945"/>
    </source>
</evidence>
<proteinExistence type="predicted"/>
<gene>
    <name evidence="1" type="ORF">CEXT_29721</name>
</gene>
<dbReference type="AlphaFoldDB" id="A0AAV4U5U0"/>
<dbReference type="Proteomes" id="UP001054945">
    <property type="component" value="Unassembled WGS sequence"/>
</dbReference>
<organism evidence="1 2">
    <name type="scientific">Caerostris extrusa</name>
    <name type="common">Bark spider</name>
    <name type="synonym">Caerostris bankana</name>
    <dbReference type="NCBI Taxonomy" id="172846"/>
    <lineage>
        <taxon>Eukaryota</taxon>
        <taxon>Metazoa</taxon>
        <taxon>Ecdysozoa</taxon>
        <taxon>Arthropoda</taxon>
        <taxon>Chelicerata</taxon>
        <taxon>Arachnida</taxon>
        <taxon>Araneae</taxon>
        <taxon>Araneomorphae</taxon>
        <taxon>Entelegynae</taxon>
        <taxon>Araneoidea</taxon>
        <taxon>Araneidae</taxon>
        <taxon>Caerostris</taxon>
    </lineage>
</organism>
<comment type="caution">
    <text evidence="1">The sequence shown here is derived from an EMBL/GenBank/DDBJ whole genome shotgun (WGS) entry which is preliminary data.</text>
</comment>
<evidence type="ECO:0000313" key="1">
    <source>
        <dbReference type="EMBL" id="GIY53139.1"/>
    </source>
</evidence>
<accession>A0AAV4U5U0</accession>
<protein>
    <submittedName>
        <fullName evidence="1">Uncharacterized protein</fullName>
    </submittedName>
</protein>
<sequence>MSMESWKGYYKSVSGNVFLFGSRGTVRSGCFEVHFMAYPEEREKSAPLLLLLSLAEINVFGHLNATTNSEGTLAH</sequence>
<keyword evidence="2" id="KW-1185">Reference proteome</keyword>